<keyword evidence="7 13" id="KW-0106">Calcium</keyword>
<keyword evidence="2" id="KW-1003">Cell membrane</keyword>
<dbReference type="PRINTS" id="PR00205">
    <property type="entry name" value="CADHERIN"/>
</dbReference>
<dbReference type="InterPro" id="IPR015919">
    <property type="entry name" value="Cadherin-like_sf"/>
</dbReference>
<evidence type="ECO:0000256" key="10">
    <source>
        <dbReference type="ARBA" id="ARBA00023136"/>
    </source>
</evidence>
<feature type="domain" description="EGF-like" evidence="18">
    <location>
        <begin position="2078"/>
        <end position="2117"/>
    </location>
</feature>
<dbReference type="InterPro" id="IPR001791">
    <property type="entry name" value="Laminin_G"/>
</dbReference>
<dbReference type="InterPro" id="IPR013320">
    <property type="entry name" value="ConA-like_dom_sf"/>
</dbReference>
<dbReference type="CDD" id="cd11304">
    <property type="entry name" value="Cadherin_repeat"/>
    <property type="match status" value="16"/>
</dbReference>
<evidence type="ECO:0000259" key="17">
    <source>
        <dbReference type="PROSITE" id="PS50025"/>
    </source>
</evidence>
<keyword evidence="6" id="KW-0677">Repeat</keyword>
<dbReference type="PROSITE" id="PS01187">
    <property type="entry name" value="EGF_CA"/>
    <property type="match status" value="1"/>
</dbReference>
<keyword evidence="10 16" id="KW-0472">Membrane</keyword>
<feature type="compositionally biased region" description="Polar residues" evidence="15">
    <location>
        <begin position="2847"/>
        <end position="2856"/>
    </location>
</feature>
<feature type="domain" description="Cadherin" evidence="19">
    <location>
        <begin position="1478"/>
        <end position="1583"/>
    </location>
</feature>
<comment type="subcellular location">
    <subcellularLocation>
        <location evidence="1">Cell membrane</location>
        <topology evidence="1">Single-pass membrane protein</topology>
    </subcellularLocation>
</comment>
<dbReference type="PROSITE" id="PS00232">
    <property type="entry name" value="CADHERIN_1"/>
    <property type="match status" value="8"/>
</dbReference>
<dbReference type="SUPFAM" id="SSF57196">
    <property type="entry name" value="EGF/Laminin"/>
    <property type="match status" value="1"/>
</dbReference>
<dbReference type="CDD" id="cd00054">
    <property type="entry name" value="EGF_CA"/>
    <property type="match status" value="3"/>
</dbReference>
<keyword evidence="5" id="KW-0732">Signal</keyword>
<dbReference type="PROSITE" id="PS50268">
    <property type="entry name" value="CADHERIN_2"/>
    <property type="match status" value="17"/>
</dbReference>
<dbReference type="FunFam" id="2.60.40.60:FF:000020">
    <property type="entry name" value="Dachsous cadherin-related 1b"/>
    <property type="match status" value="2"/>
</dbReference>
<evidence type="ECO:0000256" key="5">
    <source>
        <dbReference type="ARBA" id="ARBA00022729"/>
    </source>
</evidence>
<dbReference type="Proteomes" id="UP000646548">
    <property type="component" value="Unassembled WGS sequence"/>
</dbReference>
<evidence type="ECO:0000256" key="6">
    <source>
        <dbReference type="ARBA" id="ARBA00022737"/>
    </source>
</evidence>
<dbReference type="SUPFAM" id="SSF49313">
    <property type="entry name" value="Cadherin-like"/>
    <property type="match status" value="17"/>
</dbReference>
<keyword evidence="8" id="KW-0130">Cell adhesion</keyword>
<feature type="domain" description="Cadherin" evidence="19">
    <location>
        <begin position="240"/>
        <end position="343"/>
    </location>
</feature>
<dbReference type="GO" id="GO:0007163">
    <property type="term" value="P:establishment or maintenance of cell polarity"/>
    <property type="evidence" value="ECO:0007669"/>
    <property type="project" value="UniProtKB-ARBA"/>
</dbReference>
<evidence type="ECO:0000256" key="9">
    <source>
        <dbReference type="ARBA" id="ARBA00022989"/>
    </source>
</evidence>
<keyword evidence="4 16" id="KW-0812">Transmembrane</keyword>
<feature type="domain" description="Cadherin" evidence="19">
    <location>
        <begin position="1688"/>
        <end position="1793"/>
    </location>
</feature>
<evidence type="ECO:0000256" key="15">
    <source>
        <dbReference type="SAM" id="MobiDB-lite"/>
    </source>
</evidence>
<dbReference type="InterPro" id="IPR020894">
    <property type="entry name" value="Cadherin_CS"/>
</dbReference>
<keyword evidence="12" id="KW-0325">Glycoprotein</keyword>
<dbReference type="SMART" id="SM00179">
    <property type="entry name" value="EGF_CA"/>
    <property type="match status" value="3"/>
</dbReference>
<dbReference type="CDD" id="cd00110">
    <property type="entry name" value="LamG"/>
    <property type="match status" value="2"/>
</dbReference>
<dbReference type="SMART" id="SM00282">
    <property type="entry name" value="LamG"/>
    <property type="match status" value="2"/>
</dbReference>
<comment type="caution">
    <text evidence="14">Lacks conserved residue(s) required for the propagation of feature annotation.</text>
</comment>
<feature type="disulfide bond" evidence="14">
    <location>
        <begin position="2330"/>
        <end position="2339"/>
    </location>
</feature>
<evidence type="ECO:0000256" key="2">
    <source>
        <dbReference type="ARBA" id="ARBA00022475"/>
    </source>
</evidence>
<dbReference type="FunFam" id="2.60.40.60:FF:000015">
    <property type="entry name" value="FAT atypical cadherin 1"/>
    <property type="match status" value="3"/>
</dbReference>
<evidence type="ECO:0000256" key="12">
    <source>
        <dbReference type="ARBA" id="ARBA00023180"/>
    </source>
</evidence>
<dbReference type="PROSITE" id="PS00010">
    <property type="entry name" value="ASX_HYDROXYL"/>
    <property type="match status" value="2"/>
</dbReference>
<dbReference type="FunFam" id="2.60.40.60:FF:000080">
    <property type="entry name" value="FAT atypical cadherin 1"/>
    <property type="match status" value="1"/>
</dbReference>
<feature type="domain" description="Cadherin" evidence="19">
    <location>
        <begin position="34"/>
        <end position="133"/>
    </location>
</feature>
<feature type="domain" description="Cadherin" evidence="19">
    <location>
        <begin position="754"/>
        <end position="855"/>
    </location>
</feature>
<dbReference type="GO" id="GO:0005509">
    <property type="term" value="F:calcium ion binding"/>
    <property type="evidence" value="ECO:0007669"/>
    <property type="project" value="UniProtKB-UniRule"/>
</dbReference>
<feature type="domain" description="EGF-like" evidence="18">
    <location>
        <begin position="2040"/>
        <end position="2076"/>
    </location>
</feature>
<dbReference type="GO" id="GO:0007156">
    <property type="term" value="P:homophilic cell adhesion via plasma membrane adhesion molecules"/>
    <property type="evidence" value="ECO:0007669"/>
    <property type="project" value="InterPro"/>
</dbReference>
<feature type="domain" description="Cadherin" evidence="19">
    <location>
        <begin position="1584"/>
        <end position="1689"/>
    </location>
</feature>
<gene>
    <name evidence="20" type="ORF">FQA47_004570</name>
</gene>
<dbReference type="InterPro" id="IPR013032">
    <property type="entry name" value="EGF-like_CS"/>
</dbReference>
<dbReference type="SMART" id="SM00181">
    <property type="entry name" value="EGF"/>
    <property type="match status" value="4"/>
</dbReference>
<dbReference type="FunFam" id="2.60.40.60:FF:000106">
    <property type="entry name" value="FAT atypical cadherin 4"/>
    <property type="match status" value="1"/>
</dbReference>
<dbReference type="InterPro" id="IPR000742">
    <property type="entry name" value="EGF"/>
</dbReference>
<feature type="domain" description="Cadherin" evidence="19">
    <location>
        <begin position="654"/>
        <end position="753"/>
    </location>
</feature>
<dbReference type="InterPro" id="IPR018097">
    <property type="entry name" value="EGF_Ca-bd_CS"/>
</dbReference>
<evidence type="ECO:0000259" key="19">
    <source>
        <dbReference type="PROSITE" id="PS50268"/>
    </source>
</evidence>
<keyword evidence="9 16" id="KW-1133">Transmembrane helix</keyword>
<feature type="domain" description="Cadherin" evidence="19">
    <location>
        <begin position="344"/>
        <end position="445"/>
    </location>
</feature>
<feature type="domain" description="Cadherin" evidence="19">
    <location>
        <begin position="134"/>
        <end position="240"/>
    </location>
</feature>
<dbReference type="PANTHER" id="PTHR24026">
    <property type="entry name" value="FAT ATYPICAL CADHERIN-RELATED"/>
    <property type="match status" value="1"/>
</dbReference>
<dbReference type="FunFam" id="2.60.40.60:FF:000116">
    <property type="entry name" value="Dachsous cadherin-related 2"/>
    <property type="match status" value="1"/>
</dbReference>
<dbReference type="Pfam" id="PF02210">
    <property type="entry name" value="Laminin_G_2"/>
    <property type="match status" value="2"/>
</dbReference>
<dbReference type="Gene3D" id="2.60.120.200">
    <property type="match status" value="2"/>
</dbReference>
<protein>
    <submittedName>
        <fullName evidence="20">Protocadherin Fat 4</fullName>
    </submittedName>
</protein>
<feature type="domain" description="Cadherin" evidence="19">
    <location>
        <begin position="550"/>
        <end position="653"/>
    </location>
</feature>
<feature type="domain" description="Cadherin" evidence="19">
    <location>
        <begin position="1164"/>
        <end position="1268"/>
    </location>
</feature>
<dbReference type="SMART" id="SM00112">
    <property type="entry name" value="CA"/>
    <property type="match status" value="17"/>
</dbReference>
<evidence type="ECO:0000256" key="8">
    <source>
        <dbReference type="ARBA" id="ARBA00022889"/>
    </source>
</evidence>
<feature type="disulfide bond" evidence="14">
    <location>
        <begin position="2066"/>
        <end position="2075"/>
    </location>
</feature>
<comment type="caution">
    <text evidence="20">The sequence shown here is derived from an EMBL/GenBank/DDBJ whole genome shotgun (WGS) entry which is preliminary data.</text>
</comment>
<evidence type="ECO:0000256" key="16">
    <source>
        <dbReference type="SAM" id="Phobius"/>
    </source>
</evidence>
<feature type="domain" description="Laminin G" evidence="17">
    <location>
        <begin position="2118"/>
        <end position="2308"/>
    </location>
</feature>
<dbReference type="GO" id="GO:0005886">
    <property type="term" value="C:plasma membrane"/>
    <property type="evidence" value="ECO:0007669"/>
    <property type="project" value="UniProtKB-SubCell"/>
</dbReference>
<accession>A0A834F880</accession>
<dbReference type="InterPro" id="IPR002126">
    <property type="entry name" value="Cadherin-like_dom"/>
</dbReference>
<evidence type="ECO:0000259" key="18">
    <source>
        <dbReference type="PROSITE" id="PS50026"/>
    </source>
</evidence>
<feature type="domain" description="Cadherin" evidence="19">
    <location>
        <begin position="1269"/>
        <end position="1373"/>
    </location>
</feature>
<dbReference type="PROSITE" id="PS50026">
    <property type="entry name" value="EGF_3"/>
    <property type="match status" value="4"/>
</dbReference>
<feature type="domain" description="Cadherin" evidence="19">
    <location>
        <begin position="1374"/>
        <end position="1477"/>
    </location>
</feature>
<evidence type="ECO:0000256" key="3">
    <source>
        <dbReference type="ARBA" id="ARBA00022536"/>
    </source>
</evidence>
<evidence type="ECO:0000256" key="13">
    <source>
        <dbReference type="PROSITE-ProRule" id="PRU00043"/>
    </source>
</evidence>
<feature type="region of interest" description="Disordered" evidence="15">
    <location>
        <begin position="2826"/>
        <end position="2860"/>
    </location>
</feature>
<feature type="domain" description="Cadherin" evidence="19">
    <location>
        <begin position="856"/>
        <end position="959"/>
    </location>
</feature>
<dbReference type="FunFam" id="2.60.40.60:FF:000039">
    <property type="entry name" value="FAT atypical cadherin 3"/>
    <property type="match status" value="1"/>
</dbReference>
<feature type="transmembrane region" description="Helical" evidence="16">
    <location>
        <begin position="2603"/>
        <end position="2626"/>
    </location>
</feature>
<dbReference type="Gene3D" id="2.10.25.10">
    <property type="entry name" value="Laminin"/>
    <property type="match status" value="4"/>
</dbReference>
<dbReference type="PROSITE" id="PS00022">
    <property type="entry name" value="EGF_1"/>
    <property type="match status" value="3"/>
</dbReference>
<feature type="domain" description="Cadherin" evidence="19">
    <location>
        <begin position="446"/>
        <end position="549"/>
    </location>
</feature>
<dbReference type="InterPro" id="IPR000152">
    <property type="entry name" value="EGF-type_Asp/Asn_hydroxyl_site"/>
</dbReference>
<evidence type="ECO:0000256" key="14">
    <source>
        <dbReference type="PROSITE-ProRule" id="PRU00076"/>
    </source>
</evidence>
<dbReference type="PANTHER" id="PTHR24026:SF51">
    <property type="entry name" value="PROTOCADHERIN-LIKE WING POLARITY PROTEIN STAN"/>
    <property type="match status" value="1"/>
</dbReference>
<evidence type="ECO:0000313" key="20">
    <source>
        <dbReference type="EMBL" id="KAF6724941.1"/>
    </source>
</evidence>
<dbReference type="GO" id="GO:0009653">
    <property type="term" value="P:anatomical structure morphogenesis"/>
    <property type="evidence" value="ECO:0007669"/>
    <property type="project" value="UniProtKB-ARBA"/>
</dbReference>
<feature type="domain" description="Cadherin" evidence="19">
    <location>
        <begin position="1059"/>
        <end position="1163"/>
    </location>
</feature>
<dbReference type="PROSITE" id="PS50025">
    <property type="entry name" value="LAM_G_DOMAIN"/>
    <property type="match status" value="2"/>
</dbReference>
<evidence type="ECO:0000313" key="21">
    <source>
        <dbReference type="Proteomes" id="UP000646548"/>
    </source>
</evidence>
<organism evidence="20 21">
    <name type="scientific">Oryzias melastigma</name>
    <name type="common">Marine medaka</name>
    <dbReference type="NCBI Taxonomy" id="30732"/>
    <lineage>
        <taxon>Eukaryota</taxon>
        <taxon>Metazoa</taxon>
        <taxon>Chordata</taxon>
        <taxon>Craniata</taxon>
        <taxon>Vertebrata</taxon>
        <taxon>Euteleostomi</taxon>
        <taxon>Actinopterygii</taxon>
        <taxon>Neopterygii</taxon>
        <taxon>Teleostei</taxon>
        <taxon>Neoteleostei</taxon>
        <taxon>Acanthomorphata</taxon>
        <taxon>Ovalentaria</taxon>
        <taxon>Atherinomorphae</taxon>
        <taxon>Beloniformes</taxon>
        <taxon>Adrianichthyidae</taxon>
        <taxon>Oryziinae</taxon>
        <taxon>Oryzias</taxon>
    </lineage>
</organism>
<dbReference type="FunFam" id="2.60.40.60:FF:000024">
    <property type="entry name" value="FAT atypical cadherin 3"/>
    <property type="match status" value="2"/>
</dbReference>
<keyword evidence="3 14" id="KW-0245">EGF-like domain</keyword>
<evidence type="ECO:0000256" key="4">
    <source>
        <dbReference type="ARBA" id="ARBA00022692"/>
    </source>
</evidence>
<dbReference type="InterPro" id="IPR001881">
    <property type="entry name" value="EGF-like_Ca-bd_dom"/>
</dbReference>
<dbReference type="EMBL" id="WKFB01000381">
    <property type="protein sequence ID" value="KAF6724941.1"/>
    <property type="molecule type" value="Genomic_DNA"/>
</dbReference>
<dbReference type="FunFam" id="2.60.40.60:FF:000033">
    <property type="entry name" value="FAT atypical cadherin 1"/>
    <property type="match status" value="1"/>
</dbReference>
<feature type="domain" description="Cadherin" evidence="19">
    <location>
        <begin position="959"/>
        <end position="1058"/>
    </location>
</feature>
<evidence type="ECO:0000256" key="7">
    <source>
        <dbReference type="ARBA" id="ARBA00022837"/>
    </source>
</evidence>
<dbReference type="Pfam" id="PF00008">
    <property type="entry name" value="EGF"/>
    <property type="match status" value="2"/>
</dbReference>
<feature type="disulfide bond" evidence="14">
    <location>
        <begin position="2028"/>
        <end position="2037"/>
    </location>
</feature>
<sequence>MVPSWYHASVDPEGKHGTVSPHSYNRWRTQMDFHKTVYSFQVKEDTVPGTVVGKVESQFESLRPLTLSVQEDDGDNLFLLNPISGEFLLSRSLDFETQRFYILTVELQQGDSQVSSVRVYFNVLDVNDNPPVFSQESLTVSLLEDSATGTCFLSLNVTDKDEGENGEVKLRLVSGDEESTFYVQSTGNLCLSKDLDRERQPFYNLTVMANDCAQPVPLQLTTTANIFVIVEDVNDNPPLFVSARSVSIPEDTVLQSVIMTVRAEDKDVGLNGEVWYHLSKTHNGAFSINNTNGNVYLEQMLDRELEDTLIITITATDKGSPQMTSTMNFTLYIEDINDNDPQLLESNYSLSVREDISRGTSLFRVQAHDQDIGHNGQIRYMLTPAGPFVVDAVRGVVSVMAPLDREKASNYSFIIKVVDQGTVPRSTTASVRITVLDINDFAPHFVPQTIIIHVKENEEELSQLTKQVAAVDEDLGMNSQLAYFLEKGDRGLFSISSDGVFHILHSLDREKQSLYIVTITAVDSGIPPLTGTLTIQVMVEDVNDNYPEFTEEVYHTIVVEDSPEGTVFAMITASDADEGVSGQIRYFIEDLEVPFAIGETTGELFTTNLLDREAVSIYILKLIACDEHPTQPLSSSVLVTVLIGDINDHWPQFKNSPYVTYVPTVLAPGSVICAVKATDEDTEMNAELHFSLSGHNSDLFFIEPSGTLFTLSTIQNMEDIVITVHVEDNGENPKSDTTTVSVRFQNISDFPEMKVDVLSSSLSEDEPVGALVALVSAVSIRAEPISLYIAAGNFEDIFHVDQSSGALTLEKSLDYENRQEFTLLIEARDSGSPPFSSFLEVHLNVTDVNDNYPQFTQAEYRCEIFENLAPSTVCEVFAIDADSLSFSAVRYGIIEGNDEEYFTIDPDNGLLSTTVSLDRETIAVYTLTVEAVESDNPLHKDTAKIILLILDKNDNAPQFPQTYFAQVSEDVPVGHTVIQVTSTDDDSNSVITYSMVGQSEAAPFSINFRTGWITVETLLDREAQDHYILKIHASDSAWSVSANVTIIISDVNDNSPKFIDHIFTAVLTETKEKDTFVLQVVATDADIGKNSDIFYIIDPPSEEFWINSSSGAIFSQQTLLLHHSHFKVFQFTVLAFDCGRVSHSSNATVEVRLEKVNHHPPVFWPIPPLIAIPSHLPVGTEIIQLIATDLDVNGSASIEYYLQGGNASDFFWIESGSGRVFLTQTLAGRENSVLCLFVIAVDQGFPPLTSQTKITFDVTEINRFSPSFSEPDVTFLVPEDMPVGSVIGRIQAEDRDYGHNGAIIYHVVHEFRDSPMSVGETSGLLTLVLELDFEKERMYNFHIKAADGGWISKTSILNVTLLVTDINDNAPLFLLSEYTALVPENSEIGTAVLSAIATDMDSGTNAQISYSLVAGHVNKFSIDEENGTIKTLEVFDFEMEQMFDLTVKASNPGRHALFSLAHVVIQVKDVNEFIPMFGKEEFHFSVLSNVPIGTQVGNVTAVDYDQGSEGQVFYLIFGHSRNRGFDIDSRSGKIYTSSSLRKQGSDEVVLKVLAKNSGVITGMDEDETLVHVSVIDINEAPVFTSPCYSANVTEDSPPGASVLTVSASDLDSILDWNHFFFSIENGNSNLSFAIDPLSGVISVNSHLDRELWSIYNLTVAAIDNGSPPATGTTNVIVTIRDVNDNAPILTSTEAQVMENQPEGTVVTRLNAFDSDLPPNQGPFTYWLLNQSSSSAFLLTADGVLLTTKSLDRERISAYRILVVVEDAGFPMPLSSTTAIHIKVLDENDNPPLPRNIFIEVKYFGSSFQGGMIGNVHPEDHDEFDTFSCVIRNGPVNMFSIPNGTCELWSSPFQGEATFNVTVEAADELQFTVNNSIYVNYKGFTNASINSCILFYVSLSSMEEFLSSKYLRFVKALDSLFNLQASKTHVFGIKQIGKEILLLAAVKNYNGQYLSKEVASGISTGHKKSLEAQSNVTISHITSDPCITNPCQNKATCSKNIYISQEVAVLESMAVIFVSPQKEIFNCTCPSGFSGSFCEDDIDECEVNPCKNNGTCENTAGGFICHCPAGFSGTFCSADVDECLRVKCQNGGTCVASDNGSYCHCVPGFEGVSGVHCEEHSYGFEELSFMEFPPLDRRTNLIYIEFATVQKNALILYNPGGSWSRDFFALEIVEGSMQLSYDLGSGPVKLKTHKHISDGFFHSVTARRIGNMGSLLVDNCTDVIKSGFCFSKSEGTISERTLDVGNNNMTFGGLRTLESILLHPNQIKSHDFVGCIRHVHINGILLRPSMALAAFNIFDRCTRVSGSACDNVPCKNGGVCHDFWSDYLCDCQSPFGGINCATVMSENMVMQFSKRDYVEYVVKERFKRDYLLKGLVDEKKANGTNQTEITIKFKTKEDDGVLFLVLGQKSDITLMIREKKPVYVFKDRSSGLVSEFTADLQVADGVWHVLTLSSGGHSSSLSVDNKLVFNSTERSMDLTPINVEKIIVGAAPTREPHLEQLGFSGCVQYFNVTGYNLPISGHSTTVGVWPSSTLSQPSCSSSGVCLPSSCSKENSGGRTRLMCGPNVQNKSCICLRNVSKHVCDICTSTARDQCPEKQRGNKPIWITVVVLPLILILVITVKCVGIYRVRHYKRECKEQGKANIAICLDDGTDKENSHDPQKAEPIPLSELEYYETNSICSAFRLHNFSWRSHVSTGNPVNAECKHWRSLRLLLAGFRKGNNSKKSQNVPSFDKQRPDLETAHLQTIKRFPQSEILKPIQCLSYEEICKLNAPPDLTVSHQTSQHKTLLKSTIRRETSSRSVADIPFICSESEHGRLDVTAGKKYMHEQPSLSEHTERQEGNPPVKSPSLQTGQSAADQEKTVRNLTTVVEEWVNILNSNLPFNSYVPVFEDIACLPSEFCYSDPEEII</sequence>
<dbReference type="PROSITE" id="PS01186">
    <property type="entry name" value="EGF_2"/>
    <property type="match status" value="4"/>
</dbReference>
<dbReference type="FunFam" id="2.10.25.10:FF:000125">
    <property type="entry name" value="Neurogenic locus notch protein-like"/>
    <property type="match status" value="1"/>
</dbReference>
<dbReference type="Pfam" id="PF00028">
    <property type="entry name" value="Cadherin"/>
    <property type="match status" value="16"/>
</dbReference>
<evidence type="ECO:0000256" key="1">
    <source>
        <dbReference type="ARBA" id="ARBA00004162"/>
    </source>
</evidence>
<name>A0A834F880_ORYME</name>
<evidence type="ECO:0000256" key="11">
    <source>
        <dbReference type="ARBA" id="ARBA00023157"/>
    </source>
</evidence>
<dbReference type="Pfam" id="PF12661">
    <property type="entry name" value="hEGF"/>
    <property type="match status" value="1"/>
</dbReference>
<feature type="domain" description="EGF-like" evidence="18">
    <location>
        <begin position="1981"/>
        <end position="2038"/>
    </location>
</feature>
<feature type="domain" description="EGF-like" evidence="18">
    <location>
        <begin position="2304"/>
        <end position="2340"/>
    </location>
</feature>
<keyword evidence="11 14" id="KW-1015">Disulfide bond</keyword>
<dbReference type="FunFam" id="2.60.40.60:FF:000037">
    <property type="entry name" value="FAT atypical cadherin 1"/>
    <property type="match status" value="1"/>
</dbReference>
<proteinExistence type="predicted"/>
<dbReference type="SUPFAM" id="SSF49899">
    <property type="entry name" value="Concanavalin A-like lectins/glucanases"/>
    <property type="match status" value="2"/>
</dbReference>
<feature type="domain" description="Laminin G" evidence="17">
    <location>
        <begin position="2362"/>
        <end position="2538"/>
    </location>
</feature>
<dbReference type="Gene3D" id="2.60.40.60">
    <property type="entry name" value="Cadherins"/>
    <property type="match status" value="17"/>
</dbReference>
<reference evidence="20" key="1">
    <citation type="journal article" name="BMC Genomics">
        <title>Long-read sequencing and de novo genome assembly of marine medaka (Oryzias melastigma).</title>
        <authorList>
            <person name="Liang P."/>
            <person name="Saqib H.S.A."/>
            <person name="Ni X."/>
            <person name="Shen Y."/>
        </authorList>
    </citation>
    <scope>NUCLEOTIDE SEQUENCE</scope>
    <source>
        <strain evidence="20">Bigg-433</strain>
    </source>
</reference>